<sequence length="74" mass="8124">MPAVRVLFVLAFYQRVFHAHADFRSFAATSLVVLARFPTDDAQPPLLLQLSLPLFSAALSQDLATVLLVPSMIP</sequence>
<name>A0A2M4CD57_9DIPT</name>
<reference evidence="1" key="1">
    <citation type="submission" date="2018-01" db="EMBL/GenBank/DDBJ databases">
        <title>An insight into the sialome of Amazonian anophelines.</title>
        <authorList>
            <person name="Ribeiro J.M."/>
            <person name="Scarpassa V."/>
            <person name="Calvo E."/>
        </authorList>
    </citation>
    <scope>NUCLEOTIDE SEQUENCE</scope>
    <source>
        <tissue evidence="1">Salivary glands</tissue>
    </source>
</reference>
<dbReference type="EMBL" id="GGFJ01014112">
    <property type="protein sequence ID" value="MBW63253.1"/>
    <property type="molecule type" value="Transcribed_RNA"/>
</dbReference>
<organism evidence="1">
    <name type="scientific">Anopheles marajoara</name>
    <dbReference type="NCBI Taxonomy" id="58244"/>
    <lineage>
        <taxon>Eukaryota</taxon>
        <taxon>Metazoa</taxon>
        <taxon>Ecdysozoa</taxon>
        <taxon>Arthropoda</taxon>
        <taxon>Hexapoda</taxon>
        <taxon>Insecta</taxon>
        <taxon>Pterygota</taxon>
        <taxon>Neoptera</taxon>
        <taxon>Endopterygota</taxon>
        <taxon>Diptera</taxon>
        <taxon>Nematocera</taxon>
        <taxon>Culicoidea</taxon>
        <taxon>Culicidae</taxon>
        <taxon>Anophelinae</taxon>
        <taxon>Anopheles</taxon>
    </lineage>
</organism>
<accession>A0A2M4CD57</accession>
<dbReference type="AlphaFoldDB" id="A0A2M4CD57"/>
<proteinExistence type="predicted"/>
<evidence type="ECO:0000313" key="1">
    <source>
        <dbReference type="EMBL" id="MBW63253.1"/>
    </source>
</evidence>
<protein>
    <submittedName>
        <fullName evidence="1">Putative secreted protein</fullName>
    </submittedName>
</protein>